<dbReference type="NCBIfam" id="TIGR00231">
    <property type="entry name" value="small_GTP"/>
    <property type="match status" value="1"/>
</dbReference>
<evidence type="ECO:0000256" key="4">
    <source>
        <dbReference type="ARBA" id="ARBA00022490"/>
    </source>
</evidence>
<dbReference type="CDD" id="cd01885">
    <property type="entry name" value="EF2"/>
    <property type="match status" value="1"/>
</dbReference>
<keyword evidence="8 10" id="KW-0342">GTP-binding</keyword>
<keyword evidence="4 10" id="KW-0963">Cytoplasm</keyword>
<evidence type="ECO:0000256" key="2">
    <source>
        <dbReference type="ARBA" id="ARBA00005870"/>
    </source>
</evidence>
<name>A0A7C5LGA0_CALS0</name>
<dbReference type="InterPro" id="IPR035647">
    <property type="entry name" value="EFG_III/V"/>
</dbReference>
<comment type="similarity">
    <text evidence="2 10">Belongs to the TRAFAC class translation factor GTPase superfamily. Classic translation factor GTPase family. EF-G/EF-2 subfamily.</text>
</comment>
<dbReference type="InterPro" id="IPR027417">
    <property type="entry name" value="P-loop_NTPase"/>
</dbReference>
<dbReference type="GO" id="GO:0003746">
    <property type="term" value="F:translation elongation factor activity"/>
    <property type="evidence" value="ECO:0007669"/>
    <property type="project" value="UniProtKB-UniRule"/>
</dbReference>
<evidence type="ECO:0000256" key="7">
    <source>
        <dbReference type="ARBA" id="ARBA00022917"/>
    </source>
</evidence>
<dbReference type="CDD" id="cd01681">
    <property type="entry name" value="aeEF2_snRNP_like_IV"/>
    <property type="match status" value="1"/>
</dbReference>
<dbReference type="AlphaFoldDB" id="A0A7C5LGA0"/>
<dbReference type="InterPro" id="IPR000640">
    <property type="entry name" value="EFG_V-like"/>
</dbReference>
<dbReference type="SUPFAM" id="SSF54211">
    <property type="entry name" value="Ribosomal protein S5 domain 2-like"/>
    <property type="match status" value="1"/>
</dbReference>
<dbReference type="HAMAP" id="MF_00054_A">
    <property type="entry name" value="EF_G_EF_2_A"/>
    <property type="match status" value="1"/>
</dbReference>
<evidence type="ECO:0000256" key="10">
    <source>
        <dbReference type="HAMAP-Rule" id="MF_00054"/>
    </source>
</evidence>
<dbReference type="InterPro" id="IPR005225">
    <property type="entry name" value="Small_GTP-bd"/>
</dbReference>
<organism evidence="12">
    <name type="scientific">Caldiarchaeum subterraneum</name>
    <dbReference type="NCBI Taxonomy" id="311458"/>
    <lineage>
        <taxon>Archaea</taxon>
        <taxon>Nitrososphaerota</taxon>
        <taxon>Candidatus Caldarchaeales</taxon>
        <taxon>Candidatus Caldarchaeaceae</taxon>
        <taxon>Candidatus Caldarchaeum</taxon>
    </lineage>
</organism>
<dbReference type="InterPro" id="IPR041095">
    <property type="entry name" value="EFG_II"/>
</dbReference>
<dbReference type="InterPro" id="IPR000795">
    <property type="entry name" value="T_Tr_GTP-bd_dom"/>
</dbReference>
<dbReference type="EMBL" id="DRWN01000054">
    <property type="protein sequence ID" value="HHK68763.1"/>
    <property type="molecule type" value="Genomic_DNA"/>
</dbReference>
<feature type="modified residue" description="Diphthamide" evidence="10">
    <location>
        <position position="594"/>
    </location>
</feature>
<dbReference type="Pfam" id="PF14492">
    <property type="entry name" value="EFG_III"/>
    <property type="match status" value="1"/>
</dbReference>
<dbReference type="CDD" id="cd16268">
    <property type="entry name" value="EF2_II"/>
    <property type="match status" value="1"/>
</dbReference>
<sequence>MPRVKRISEVVDILKNKDSIRNIGIIAHVDHGKTTTSDSLLAAAGLLSPALAGKALALDYLEEEQQRQMTIKAANVSLYYEMDGKPYIINLIDTPGHVDFSGRVTRALRAIDGAIVVVDAVEGVMTQTETVIRQALGERVRPVLYINKIDRLVKELRLPPDKIQETLARIVRDVNNLIDMYGEPEQRQRWKLSFADNTVALGSSKDRWGFTVRQAQEKGIKFSDVIDAFSRDDVDWLRQKTPLHEALLEMVISKHPPPHVAQKYRLSKIWRGELESEVGQAMLNCDENGPTVMAVTDVRVDPQAGVVATGRLFSGTINEGDSVIIVGRNISGRIQQVGVYMGPSRELVGSIPAGNIPAVLGLSDVRAGDTIGSVETIPFESLKYVSEPVVTISVEPKYSRDLPKLVEFLNKLTIEDPTLVTVVRPETGEYLISGMGTLHLEIALTWIQKAGLEIVSGKPIILYRESIQSQGREFEGKSPNRHNRIYTKVEPLEPEVIELIRKGELFDEMDRKQVAKILRDHGWDAEEARNVWVIDGRGNILVDATKGAQYLQESKMMIIGGFQRVVQEGPLAAENMRGVKAVLTQVELHEDPVHRGYAQIAPATWRSLYASVLSASPVLLEPVLKIEAKVAAEFMGAVTSTITSKRGRVLDVKQAEYTTVVVGEIPAAETFDLSEAMRSATMGKAFWATEFSQWRPVPASLKDKVIQEIRKRKGLPPEVPTISQFVEEE</sequence>
<dbReference type="InterPro" id="IPR004543">
    <property type="entry name" value="Transl_elong_EFG/EF2_arc"/>
</dbReference>
<dbReference type="Pfam" id="PF00679">
    <property type="entry name" value="EFG_C"/>
    <property type="match status" value="1"/>
</dbReference>
<dbReference type="CDD" id="cd16261">
    <property type="entry name" value="EF2_snRNP_III"/>
    <property type="match status" value="1"/>
</dbReference>
<dbReference type="PANTHER" id="PTHR42908">
    <property type="entry name" value="TRANSLATION ELONGATION FACTOR-RELATED"/>
    <property type="match status" value="1"/>
</dbReference>
<accession>A0A7C5LGA0</accession>
<dbReference type="Gene3D" id="3.30.70.240">
    <property type="match status" value="1"/>
</dbReference>
<dbReference type="InterPro" id="IPR020568">
    <property type="entry name" value="Ribosomal_Su5_D2-typ_SF"/>
</dbReference>
<feature type="binding site" evidence="10">
    <location>
        <begin position="27"/>
        <end position="34"/>
    </location>
    <ligand>
        <name>GTP</name>
        <dbReference type="ChEBI" id="CHEBI:37565"/>
    </ligand>
</feature>
<comment type="subcellular location">
    <subcellularLocation>
        <location evidence="1 10">Cytoplasm</location>
    </subcellularLocation>
</comment>
<gene>
    <name evidence="10" type="primary">fusA</name>
    <name evidence="12" type="ORF">ENM11_06395</name>
</gene>
<dbReference type="Gene3D" id="2.40.30.10">
    <property type="entry name" value="Translation factors"/>
    <property type="match status" value="1"/>
</dbReference>
<dbReference type="InterPro" id="IPR004161">
    <property type="entry name" value="EFTu-like_2"/>
</dbReference>
<protein>
    <recommendedName>
        <fullName evidence="3 10">Elongation factor 2</fullName>
        <shortName evidence="10">EF-2</shortName>
    </recommendedName>
</protein>
<dbReference type="PANTHER" id="PTHR42908:SF3">
    <property type="entry name" value="ELONGATION FACTOR-LIKE GTPASE 1"/>
    <property type="match status" value="1"/>
</dbReference>
<comment type="function">
    <text evidence="9 10">Catalyzes the GTP-dependent ribosomal translocation step during translation elongation. During this step, the ribosome changes from the pre-translocational (PRE) to the post-translocational (POST) state as the newly formed A-site-bound peptidyl-tRNA and P-site-bound deacylated tRNA move to the P and E sites, respectively. Catalyzes the coordinated movement of the two tRNA molecules, the mRNA and conformational changes in the ribosome.</text>
</comment>
<feature type="binding site" evidence="10">
    <location>
        <begin position="93"/>
        <end position="97"/>
    </location>
    <ligand>
        <name>GTP</name>
        <dbReference type="ChEBI" id="CHEBI:37565"/>
    </ligand>
</feature>
<dbReference type="SUPFAM" id="SSF50447">
    <property type="entry name" value="Translation proteins"/>
    <property type="match status" value="1"/>
</dbReference>
<dbReference type="Pfam" id="PF00009">
    <property type="entry name" value="GTP_EFTU"/>
    <property type="match status" value="1"/>
</dbReference>
<dbReference type="CDD" id="cd01514">
    <property type="entry name" value="Elongation_Factor_C"/>
    <property type="match status" value="1"/>
</dbReference>
<evidence type="ECO:0000313" key="12">
    <source>
        <dbReference type="EMBL" id="HHK68763.1"/>
    </source>
</evidence>
<dbReference type="Gene3D" id="3.30.70.870">
    <property type="entry name" value="Elongation Factor G (Translational Gtpase), domain 3"/>
    <property type="match status" value="1"/>
</dbReference>
<proteinExistence type="inferred from homology"/>
<evidence type="ECO:0000256" key="9">
    <source>
        <dbReference type="ARBA" id="ARBA00024731"/>
    </source>
</evidence>
<dbReference type="SMART" id="SM00889">
    <property type="entry name" value="EFG_IV"/>
    <property type="match status" value="1"/>
</dbReference>
<keyword evidence="6 10" id="KW-0251">Elongation factor</keyword>
<evidence type="ECO:0000256" key="1">
    <source>
        <dbReference type="ARBA" id="ARBA00004496"/>
    </source>
</evidence>
<dbReference type="GO" id="GO:1990904">
    <property type="term" value="C:ribonucleoprotein complex"/>
    <property type="evidence" value="ECO:0007669"/>
    <property type="project" value="TreeGrafter"/>
</dbReference>
<evidence type="ECO:0000256" key="8">
    <source>
        <dbReference type="ARBA" id="ARBA00023134"/>
    </source>
</evidence>
<keyword evidence="5 10" id="KW-0547">Nucleotide-binding</keyword>
<dbReference type="GO" id="GO:0005525">
    <property type="term" value="F:GTP binding"/>
    <property type="evidence" value="ECO:0007669"/>
    <property type="project" value="UniProtKB-UniRule"/>
</dbReference>
<evidence type="ECO:0000256" key="6">
    <source>
        <dbReference type="ARBA" id="ARBA00022768"/>
    </source>
</evidence>
<dbReference type="FunFam" id="3.30.70.870:FF:000002">
    <property type="entry name" value="Translation elongation factor 2"/>
    <property type="match status" value="1"/>
</dbReference>
<comment type="caution">
    <text evidence="12">The sequence shown here is derived from an EMBL/GenBank/DDBJ whole genome shotgun (WGS) entry which is preliminary data.</text>
</comment>
<dbReference type="SUPFAM" id="SSF54980">
    <property type="entry name" value="EF-G C-terminal domain-like"/>
    <property type="match status" value="2"/>
</dbReference>
<dbReference type="Gene3D" id="3.40.50.300">
    <property type="entry name" value="P-loop containing nucleotide triphosphate hydrolases"/>
    <property type="match status" value="1"/>
</dbReference>
<reference evidence="12" key="1">
    <citation type="journal article" date="2020" name="mSystems">
        <title>Genome- and Community-Level Interaction Insights into Carbon Utilization and Element Cycling Functions of Hydrothermarchaeota in Hydrothermal Sediment.</title>
        <authorList>
            <person name="Zhou Z."/>
            <person name="Liu Y."/>
            <person name="Xu W."/>
            <person name="Pan J."/>
            <person name="Luo Z.H."/>
            <person name="Li M."/>
        </authorList>
    </citation>
    <scope>NUCLEOTIDE SEQUENCE [LARGE SCALE GENOMIC DNA]</scope>
    <source>
        <strain evidence="12">SpSt-1056</strain>
    </source>
</reference>
<dbReference type="Pfam" id="PF03144">
    <property type="entry name" value="GTP_EFTU_D2"/>
    <property type="match status" value="1"/>
</dbReference>
<evidence type="ECO:0000256" key="5">
    <source>
        <dbReference type="ARBA" id="ARBA00022741"/>
    </source>
</evidence>
<evidence type="ECO:0000256" key="3">
    <source>
        <dbReference type="ARBA" id="ARBA00017891"/>
    </source>
</evidence>
<dbReference type="InterPro" id="IPR005517">
    <property type="entry name" value="Transl_elong_EFG/EF2_IV"/>
</dbReference>
<dbReference type="PROSITE" id="PS51722">
    <property type="entry name" value="G_TR_2"/>
    <property type="match status" value="1"/>
</dbReference>
<dbReference type="Gene3D" id="3.30.230.10">
    <property type="match status" value="1"/>
</dbReference>
<dbReference type="GO" id="GO:0003924">
    <property type="term" value="F:GTPase activity"/>
    <property type="evidence" value="ECO:0007669"/>
    <property type="project" value="InterPro"/>
</dbReference>
<dbReference type="GO" id="GO:0005829">
    <property type="term" value="C:cytosol"/>
    <property type="evidence" value="ECO:0007669"/>
    <property type="project" value="TreeGrafter"/>
</dbReference>
<evidence type="ECO:0000259" key="11">
    <source>
        <dbReference type="PROSITE" id="PS51722"/>
    </source>
</evidence>
<dbReference type="InterPro" id="IPR009000">
    <property type="entry name" value="Transl_B-barrel_sf"/>
</dbReference>
<dbReference type="PRINTS" id="PR00315">
    <property type="entry name" value="ELONGATNFCT"/>
</dbReference>
<keyword evidence="7 10" id="KW-0648">Protein biosynthesis</keyword>
<dbReference type="Pfam" id="PF03764">
    <property type="entry name" value="EFG_IV"/>
    <property type="match status" value="1"/>
</dbReference>
<feature type="binding site" evidence="10">
    <location>
        <begin position="147"/>
        <end position="150"/>
    </location>
    <ligand>
        <name>GTP</name>
        <dbReference type="ChEBI" id="CHEBI:37565"/>
    </ligand>
</feature>
<dbReference type="SMART" id="SM00838">
    <property type="entry name" value="EFG_C"/>
    <property type="match status" value="1"/>
</dbReference>
<dbReference type="SUPFAM" id="SSF52540">
    <property type="entry name" value="P-loop containing nucleoside triphosphate hydrolases"/>
    <property type="match status" value="1"/>
</dbReference>
<dbReference type="NCBIfam" id="TIGR00490">
    <property type="entry name" value="aEF-2"/>
    <property type="match status" value="1"/>
</dbReference>
<dbReference type="InterPro" id="IPR014721">
    <property type="entry name" value="Ribsml_uS5_D2-typ_fold_subgr"/>
</dbReference>
<feature type="domain" description="Tr-type G" evidence="11">
    <location>
        <begin position="18"/>
        <end position="259"/>
    </location>
</feature>